<sequence>MRALIIDDEKRARESIARAIQLYTPQVTVVGEAAGVQTAVAAIKKQQPDLLFLDIRLKDGNGFDILGQIPTDGLAIIFVTAYSEYAIKALKISAIDYILKPIDADELVLAVDKAAHRLKEQKLEARVALFLEQIESKEPIKRITLKTVDSIHIIVISDIVYCQGDRSYTTFYLSNHKEIMVSKNLREYEGMLPMGRFIRTHQSYLVNLDHIVKYDKSNNVILTTNNYNIPVSTRKKEALLEALKNLK</sequence>
<feature type="domain" description="Response regulatory" evidence="2">
    <location>
        <begin position="2"/>
        <end position="115"/>
    </location>
</feature>
<keyword evidence="5" id="KW-1185">Reference proteome</keyword>
<proteinExistence type="predicted"/>
<dbReference type="InterPro" id="IPR011006">
    <property type="entry name" value="CheY-like_superfamily"/>
</dbReference>
<dbReference type="Pfam" id="PF04397">
    <property type="entry name" value="LytTR"/>
    <property type="match status" value="1"/>
</dbReference>
<dbReference type="SMART" id="SM00448">
    <property type="entry name" value="REC"/>
    <property type="match status" value="1"/>
</dbReference>
<dbReference type="PANTHER" id="PTHR37299">
    <property type="entry name" value="TRANSCRIPTIONAL REGULATOR-RELATED"/>
    <property type="match status" value="1"/>
</dbReference>
<feature type="modified residue" description="4-aspartylphosphate" evidence="1">
    <location>
        <position position="54"/>
    </location>
</feature>
<dbReference type="PROSITE" id="PS50930">
    <property type="entry name" value="HTH_LYTTR"/>
    <property type="match status" value="1"/>
</dbReference>
<evidence type="ECO:0000313" key="5">
    <source>
        <dbReference type="Proteomes" id="UP001060919"/>
    </source>
</evidence>
<gene>
    <name evidence="4" type="ORF">AsAng_0052430</name>
</gene>
<organism evidence="4 5">
    <name type="scientific">Aureispira anguillae</name>
    <dbReference type="NCBI Taxonomy" id="2864201"/>
    <lineage>
        <taxon>Bacteria</taxon>
        <taxon>Pseudomonadati</taxon>
        <taxon>Bacteroidota</taxon>
        <taxon>Saprospiria</taxon>
        <taxon>Saprospirales</taxon>
        <taxon>Saprospiraceae</taxon>
        <taxon>Aureispira</taxon>
    </lineage>
</organism>
<dbReference type="PROSITE" id="PS50110">
    <property type="entry name" value="RESPONSE_REGULATORY"/>
    <property type="match status" value="1"/>
</dbReference>
<evidence type="ECO:0000259" key="2">
    <source>
        <dbReference type="PROSITE" id="PS50110"/>
    </source>
</evidence>
<keyword evidence="1" id="KW-0597">Phosphoprotein</keyword>
<keyword evidence="4" id="KW-0238">DNA-binding</keyword>
<dbReference type="Gene3D" id="3.40.50.2300">
    <property type="match status" value="1"/>
</dbReference>
<name>A0A915YKH4_9BACT</name>
<dbReference type="AlphaFoldDB" id="A0A915YKH4"/>
<dbReference type="EMBL" id="AP026867">
    <property type="protein sequence ID" value="BDS14463.1"/>
    <property type="molecule type" value="Genomic_DNA"/>
</dbReference>
<evidence type="ECO:0000313" key="4">
    <source>
        <dbReference type="EMBL" id="BDS14463.1"/>
    </source>
</evidence>
<evidence type="ECO:0000256" key="1">
    <source>
        <dbReference type="PROSITE-ProRule" id="PRU00169"/>
    </source>
</evidence>
<dbReference type="RefSeq" id="WP_264789676.1">
    <property type="nucleotide sequence ID" value="NZ_AP026867.1"/>
</dbReference>
<protein>
    <submittedName>
        <fullName evidence="4">LytTR family DNA-binding domain-containing protein</fullName>
    </submittedName>
</protein>
<dbReference type="Proteomes" id="UP001060919">
    <property type="component" value="Chromosome"/>
</dbReference>
<dbReference type="KEGG" id="aup:AsAng_0052430"/>
<dbReference type="InterPro" id="IPR046947">
    <property type="entry name" value="LytR-like"/>
</dbReference>
<dbReference type="GO" id="GO:0000156">
    <property type="term" value="F:phosphorelay response regulator activity"/>
    <property type="evidence" value="ECO:0007669"/>
    <property type="project" value="InterPro"/>
</dbReference>
<reference evidence="4" key="1">
    <citation type="submission" date="2022-09" db="EMBL/GenBank/DDBJ databases">
        <title>Aureispira anguillicida sp. nov., isolated from Leptocephalus of Japanese eel Anguilla japonica.</title>
        <authorList>
            <person name="Yuasa K."/>
            <person name="Mekata T."/>
            <person name="Ikunari K."/>
        </authorList>
    </citation>
    <scope>NUCLEOTIDE SEQUENCE</scope>
    <source>
        <strain evidence="4">EL160426</strain>
    </source>
</reference>
<dbReference type="Gene3D" id="2.40.50.1020">
    <property type="entry name" value="LytTr DNA-binding domain"/>
    <property type="match status" value="1"/>
</dbReference>
<dbReference type="InterPro" id="IPR007492">
    <property type="entry name" value="LytTR_DNA-bd_dom"/>
</dbReference>
<accession>A0A915YKH4</accession>
<dbReference type="InterPro" id="IPR001789">
    <property type="entry name" value="Sig_transdc_resp-reg_receiver"/>
</dbReference>
<dbReference type="PANTHER" id="PTHR37299:SF1">
    <property type="entry name" value="STAGE 0 SPORULATION PROTEIN A HOMOLOG"/>
    <property type="match status" value="1"/>
</dbReference>
<dbReference type="GO" id="GO:0003677">
    <property type="term" value="F:DNA binding"/>
    <property type="evidence" value="ECO:0007669"/>
    <property type="project" value="UniProtKB-KW"/>
</dbReference>
<feature type="domain" description="HTH LytTR-type" evidence="3">
    <location>
        <begin position="143"/>
        <end position="245"/>
    </location>
</feature>
<dbReference type="SUPFAM" id="SSF52172">
    <property type="entry name" value="CheY-like"/>
    <property type="match status" value="1"/>
</dbReference>
<evidence type="ECO:0000259" key="3">
    <source>
        <dbReference type="PROSITE" id="PS50930"/>
    </source>
</evidence>
<dbReference type="Pfam" id="PF00072">
    <property type="entry name" value="Response_reg"/>
    <property type="match status" value="1"/>
</dbReference>
<dbReference type="SMART" id="SM00850">
    <property type="entry name" value="LytTR"/>
    <property type="match status" value="1"/>
</dbReference>